<dbReference type="InterPro" id="IPR052160">
    <property type="entry name" value="Gypsy_RT_Integrase-like"/>
</dbReference>
<dbReference type="Pfam" id="PF17921">
    <property type="entry name" value="Integrase_H2C2"/>
    <property type="match status" value="1"/>
</dbReference>
<feature type="signal peptide" evidence="1">
    <location>
        <begin position="1"/>
        <end position="32"/>
    </location>
</feature>
<feature type="domain" description="Integrase zinc-binding" evidence="2">
    <location>
        <begin position="25"/>
        <end position="76"/>
    </location>
</feature>
<dbReference type="OrthoDB" id="998229at2759"/>
<name>A0A5B6WT33_9ROSI</name>
<protein>
    <submittedName>
        <fullName evidence="3">Zinc finger and BTB domain-containing protein 11-like</fullName>
    </submittedName>
</protein>
<dbReference type="Proteomes" id="UP000325315">
    <property type="component" value="Unassembled WGS sequence"/>
</dbReference>
<comment type="caution">
    <text evidence="3">The sequence shown here is derived from an EMBL/GenBank/DDBJ whole genome shotgun (WGS) entry which is preliminary data.</text>
</comment>
<organism evidence="3 4">
    <name type="scientific">Gossypium australe</name>
    <dbReference type="NCBI Taxonomy" id="47621"/>
    <lineage>
        <taxon>Eukaryota</taxon>
        <taxon>Viridiplantae</taxon>
        <taxon>Streptophyta</taxon>
        <taxon>Embryophyta</taxon>
        <taxon>Tracheophyta</taxon>
        <taxon>Spermatophyta</taxon>
        <taxon>Magnoliopsida</taxon>
        <taxon>eudicotyledons</taxon>
        <taxon>Gunneridae</taxon>
        <taxon>Pentapetalae</taxon>
        <taxon>rosids</taxon>
        <taxon>malvids</taxon>
        <taxon>Malvales</taxon>
        <taxon>Malvaceae</taxon>
        <taxon>Malvoideae</taxon>
        <taxon>Gossypium</taxon>
    </lineage>
</organism>
<gene>
    <name evidence="3" type="ORF">EPI10_007124</name>
</gene>
<accession>A0A5B6WT33</accession>
<dbReference type="AlphaFoldDB" id="A0A5B6WT33"/>
<dbReference type="EMBL" id="SMMG02000002">
    <property type="protein sequence ID" value="KAA3485091.1"/>
    <property type="molecule type" value="Genomic_DNA"/>
</dbReference>
<keyword evidence="1" id="KW-0732">Signal</keyword>
<evidence type="ECO:0000313" key="3">
    <source>
        <dbReference type="EMBL" id="KAA3485091.1"/>
    </source>
</evidence>
<sequence length="85" mass="10062">MCPFCHGLSRWKTKKMRILGLISMSILQEVHTSLYAMHPKGNKMYQDLRELYWWPGLKQKVTDFIAKCLTCQQVQAKHQFTFSLL</sequence>
<keyword evidence="4" id="KW-1185">Reference proteome</keyword>
<proteinExistence type="predicted"/>
<evidence type="ECO:0000313" key="4">
    <source>
        <dbReference type="Proteomes" id="UP000325315"/>
    </source>
</evidence>
<dbReference type="PANTHER" id="PTHR47266">
    <property type="entry name" value="ENDONUCLEASE-RELATED"/>
    <property type="match status" value="1"/>
</dbReference>
<dbReference type="Gene3D" id="1.10.340.70">
    <property type="match status" value="1"/>
</dbReference>
<reference evidence="4" key="1">
    <citation type="journal article" date="2019" name="Plant Biotechnol. J.">
        <title>Genome sequencing of the Australian wild diploid species Gossypium australe highlights disease resistance and delayed gland morphogenesis.</title>
        <authorList>
            <person name="Cai Y."/>
            <person name="Cai X."/>
            <person name="Wang Q."/>
            <person name="Wang P."/>
            <person name="Zhang Y."/>
            <person name="Cai C."/>
            <person name="Xu Y."/>
            <person name="Wang K."/>
            <person name="Zhou Z."/>
            <person name="Wang C."/>
            <person name="Geng S."/>
            <person name="Li B."/>
            <person name="Dong Q."/>
            <person name="Hou Y."/>
            <person name="Wang H."/>
            <person name="Ai P."/>
            <person name="Liu Z."/>
            <person name="Yi F."/>
            <person name="Sun M."/>
            <person name="An G."/>
            <person name="Cheng J."/>
            <person name="Zhang Y."/>
            <person name="Shi Q."/>
            <person name="Xie Y."/>
            <person name="Shi X."/>
            <person name="Chang Y."/>
            <person name="Huang F."/>
            <person name="Chen Y."/>
            <person name="Hong S."/>
            <person name="Mi L."/>
            <person name="Sun Q."/>
            <person name="Zhang L."/>
            <person name="Zhou B."/>
            <person name="Peng R."/>
            <person name="Zhang X."/>
            <person name="Liu F."/>
        </authorList>
    </citation>
    <scope>NUCLEOTIDE SEQUENCE [LARGE SCALE GENOMIC DNA]</scope>
    <source>
        <strain evidence="4">cv. PA1801</strain>
    </source>
</reference>
<feature type="chain" id="PRO_5022920873" evidence="1">
    <location>
        <begin position="33"/>
        <end position="85"/>
    </location>
</feature>
<evidence type="ECO:0000256" key="1">
    <source>
        <dbReference type="SAM" id="SignalP"/>
    </source>
</evidence>
<evidence type="ECO:0000259" key="2">
    <source>
        <dbReference type="Pfam" id="PF17921"/>
    </source>
</evidence>
<dbReference type="InterPro" id="IPR041588">
    <property type="entry name" value="Integrase_H2C2"/>
</dbReference>